<dbReference type="Gene3D" id="3.60.120.10">
    <property type="entry name" value="Anthranilate synthase"/>
    <property type="match status" value="1"/>
</dbReference>
<dbReference type="GO" id="GO:0008153">
    <property type="term" value="P:4-aminobenzoate biosynthetic process"/>
    <property type="evidence" value="ECO:0007669"/>
    <property type="project" value="TreeGrafter"/>
</dbReference>
<dbReference type="GO" id="GO:0005737">
    <property type="term" value="C:cytoplasm"/>
    <property type="evidence" value="ECO:0007669"/>
    <property type="project" value="TreeGrafter"/>
</dbReference>
<dbReference type="EC" id="2.6.1.85" evidence="1"/>
<reference evidence="5 6" key="1">
    <citation type="submission" date="2016-11" db="EMBL/GenBank/DDBJ databases">
        <title>Genome sequencing of Zhihengliuella aestuarii B18 antagonistic to Plasmodiophora brassicae.</title>
        <authorList>
            <person name="Luo Y."/>
        </authorList>
    </citation>
    <scope>NUCLEOTIDE SEQUENCE [LARGE SCALE GENOMIC DNA]</scope>
    <source>
        <strain evidence="5 6">B18</strain>
    </source>
</reference>
<evidence type="ECO:0000259" key="3">
    <source>
        <dbReference type="Pfam" id="PF00425"/>
    </source>
</evidence>
<proteinExistence type="predicted"/>
<keyword evidence="6" id="KW-1185">Reference proteome</keyword>
<keyword evidence="2" id="KW-0808">Transferase</keyword>
<dbReference type="SUPFAM" id="SSF56322">
    <property type="entry name" value="ADC synthase"/>
    <property type="match status" value="1"/>
</dbReference>
<protein>
    <recommendedName>
        <fullName evidence="1">aminodeoxychorismate synthase</fullName>
        <ecNumber evidence="1">2.6.1.85</ecNumber>
    </recommendedName>
</protein>
<dbReference type="InterPro" id="IPR006805">
    <property type="entry name" value="Anth_synth_I_N"/>
</dbReference>
<dbReference type="Pfam" id="PF00425">
    <property type="entry name" value="Chorismate_bind"/>
    <property type="match status" value="1"/>
</dbReference>
<organism evidence="5 6">
    <name type="scientific">Neomicrococcus aestuarii</name>
    <dbReference type="NCBI Taxonomy" id="556325"/>
    <lineage>
        <taxon>Bacteria</taxon>
        <taxon>Bacillati</taxon>
        <taxon>Actinomycetota</taxon>
        <taxon>Actinomycetes</taxon>
        <taxon>Micrococcales</taxon>
        <taxon>Micrococcaceae</taxon>
        <taxon>Neomicrococcus</taxon>
    </lineage>
</organism>
<dbReference type="OrthoDB" id="3518032at2"/>
<dbReference type="KEGG" id="nae:BHE16_10515"/>
<dbReference type="AlphaFoldDB" id="A0A1L2ZQT0"/>
<gene>
    <name evidence="5" type="ORF">BHE16_10515</name>
</gene>
<dbReference type="GO" id="GO:0046820">
    <property type="term" value="F:4-amino-4-deoxychorismate synthase activity"/>
    <property type="evidence" value="ECO:0007669"/>
    <property type="project" value="UniProtKB-EC"/>
</dbReference>
<dbReference type="InterPro" id="IPR005801">
    <property type="entry name" value="ADC_synthase"/>
</dbReference>
<dbReference type="GO" id="GO:0009396">
    <property type="term" value="P:folic acid-containing compound biosynthetic process"/>
    <property type="evidence" value="ECO:0007669"/>
    <property type="project" value="InterPro"/>
</dbReference>
<sequence>MSRGSSTIIAIDGRSGAGKSTLALELATLLRKHRPVALFHLEDIYPGWDGLEEGISLYTKRVAEPLFWGETAHWFAWDWYQDREGEKRSTPPAPIVIIEGVGANARSASRFIDAHIWVSLTDEERKRRALERDGETYAPHWDRWAQQEQHWMDSDNGPVDADITVNAARGSATETEAVLHALTELPAIREALRPEIEQQRALPAQARTFELPKNQTQDCAVVLFEKLYGASPEAFLLHSSSAGSEDPLGRNRYSILADASGSLGATAQHVDGVTRIRHQGAEALVPGPFFGWLDDAWDRRLTTSAPPLALEGLDFELGWLGWLGYELKREFGGADVSGSPTADAALIRAARAVIVDHQTQTAHALAIESADAEEFFGSVAAAVASMEAGSVSVDTKKIEDDDAALTLAGPFSIRDSHETYLAKIKEAQREIFEGNTYEVCLTSSVSARASAADPWAIYLALKDRSPAPYAAFGRFGATSIASSSPERFLSISRDGLMRAEPIKGTRRRLADPVKDAALKHELATSPKDRAENIMIVDLLRNDLVRSADPATLRVPRLLAVESYATVHQMVSTIDAQLRPEISRAEAVRAAFPAGSMTGAPKISTMNILDRLEDGHPRGIYSGALGYFSRNGGMNLSVVIRTLVMQQTEDGSWDLSLGIGGAITADSVPEEEWDELRAKAFGVLSTLGAEFPG</sequence>
<dbReference type="NCBIfam" id="TIGR00553">
    <property type="entry name" value="pabB"/>
    <property type="match status" value="1"/>
</dbReference>
<dbReference type="Proteomes" id="UP000183530">
    <property type="component" value="Chromosome"/>
</dbReference>
<dbReference type="InterPro" id="IPR005802">
    <property type="entry name" value="ADC_synth_comp_1"/>
</dbReference>
<dbReference type="PRINTS" id="PR00095">
    <property type="entry name" value="ANTSNTHASEI"/>
</dbReference>
<evidence type="ECO:0000313" key="6">
    <source>
        <dbReference type="Proteomes" id="UP000183530"/>
    </source>
</evidence>
<evidence type="ECO:0000256" key="1">
    <source>
        <dbReference type="ARBA" id="ARBA00013139"/>
    </source>
</evidence>
<dbReference type="SUPFAM" id="SSF52540">
    <property type="entry name" value="P-loop containing nucleoside triphosphate hydrolases"/>
    <property type="match status" value="1"/>
</dbReference>
<dbReference type="InterPro" id="IPR027417">
    <property type="entry name" value="P-loop_NTPase"/>
</dbReference>
<dbReference type="STRING" id="556325.BHE16_10515"/>
<evidence type="ECO:0000313" key="5">
    <source>
        <dbReference type="EMBL" id="APF41351.1"/>
    </source>
</evidence>
<name>A0A1L2ZQT0_9MICC</name>
<dbReference type="InterPro" id="IPR019999">
    <property type="entry name" value="Anth_synth_I-like"/>
</dbReference>
<evidence type="ECO:0000256" key="2">
    <source>
        <dbReference type="ARBA" id="ARBA00022679"/>
    </source>
</evidence>
<feature type="domain" description="Anthranilate synthase component I N-terminal" evidence="4">
    <location>
        <begin position="218"/>
        <end position="362"/>
    </location>
</feature>
<dbReference type="PANTHER" id="PTHR11236">
    <property type="entry name" value="AMINOBENZOATE/ANTHRANILATE SYNTHASE"/>
    <property type="match status" value="1"/>
</dbReference>
<feature type="domain" description="Chorismate-utilising enzyme C-terminal" evidence="3">
    <location>
        <begin position="417"/>
        <end position="678"/>
    </location>
</feature>
<accession>A0A1L2ZQT0</accession>
<dbReference type="InterPro" id="IPR015890">
    <property type="entry name" value="Chorismate_C"/>
</dbReference>
<dbReference type="Pfam" id="PF04715">
    <property type="entry name" value="Anth_synt_I_N"/>
    <property type="match status" value="1"/>
</dbReference>
<dbReference type="GO" id="GO:0000162">
    <property type="term" value="P:L-tryptophan biosynthetic process"/>
    <property type="evidence" value="ECO:0007669"/>
    <property type="project" value="TreeGrafter"/>
</dbReference>
<dbReference type="PANTHER" id="PTHR11236:SF18">
    <property type="entry name" value="AMINODEOXYCHORISMATE SYNTHASE"/>
    <property type="match status" value="1"/>
</dbReference>
<dbReference type="Gene3D" id="3.40.50.300">
    <property type="entry name" value="P-loop containing nucleotide triphosphate hydrolases"/>
    <property type="match status" value="1"/>
</dbReference>
<evidence type="ECO:0000259" key="4">
    <source>
        <dbReference type="Pfam" id="PF04715"/>
    </source>
</evidence>
<dbReference type="EMBL" id="CP018135">
    <property type="protein sequence ID" value="APF41351.1"/>
    <property type="molecule type" value="Genomic_DNA"/>
</dbReference>
<dbReference type="RefSeq" id="WP_071894819.1">
    <property type="nucleotide sequence ID" value="NZ_CP018135.1"/>
</dbReference>